<proteinExistence type="predicted"/>
<feature type="compositionally biased region" description="Basic residues" evidence="1">
    <location>
        <begin position="1"/>
        <end position="13"/>
    </location>
</feature>
<protein>
    <submittedName>
        <fullName evidence="2">Uncharacterized protein</fullName>
    </submittedName>
</protein>
<evidence type="ECO:0000313" key="3">
    <source>
        <dbReference type="Proteomes" id="UP000193685"/>
    </source>
</evidence>
<reference evidence="2 3" key="1">
    <citation type="submission" date="2016-07" db="EMBL/GenBank/DDBJ databases">
        <title>Pervasive Adenine N6-methylation of Active Genes in Fungi.</title>
        <authorList>
            <consortium name="DOE Joint Genome Institute"/>
            <person name="Mondo S.J."/>
            <person name="Dannebaum R.O."/>
            <person name="Kuo R.C."/>
            <person name="Labutti K."/>
            <person name="Haridas S."/>
            <person name="Kuo A."/>
            <person name="Salamov A."/>
            <person name="Ahrendt S.R."/>
            <person name="Lipzen A."/>
            <person name="Sullivan W."/>
            <person name="Andreopoulos W.B."/>
            <person name="Clum A."/>
            <person name="Lindquist E."/>
            <person name="Daum C."/>
            <person name="Ramamoorthy G.K."/>
            <person name="Gryganskyi A."/>
            <person name="Culley D."/>
            <person name="Magnuson J.K."/>
            <person name="James T.Y."/>
            <person name="O'Malley M.A."/>
            <person name="Stajich J.E."/>
            <person name="Spatafora J.W."/>
            <person name="Visel A."/>
            <person name="Grigoriev I.V."/>
        </authorList>
    </citation>
    <scope>NUCLEOTIDE SEQUENCE [LARGE SCALE GENOMIC DNA]</scope>
    <source>
        <strain evidence="2 3">12-1054</strain>
    </source>
</reference>
<feature type="region of interest" description="Disordered" evidence="1">
    <location>
        <begin position="1"/>
        <end position="24"/>
    </location>
</feature>
<dbReference type="AlphaFoldDB" id="A0A1Y2EU27"/>
<evidence type="ECO:0000256" key="1">
    <source>
        <dbReference type="SAM" id="MobiDB-lite"/>
    </source>
</evidence>
<dbReference type="GeneID" id="63782909"/>
<gene>
    <name evidence="2" type="ORF">BCR37DRAFT_193012</name>
</gene>
<dbReference type="RefSeq" id="XP_040722184.1">
    <property type="nucleotide sequence ID" value="XM_040866310.1"/>
</dbReference>
<accession>A0A1Y2EU27</accession>
<organism evidence="2 3">
    <name type="scientific">Protomyces lactucae-debilis</name>
    <dbReference type="NCBI Taxonomy" id="2754530"/>
    <lineage>
        <taxon>Eukaryota</taxon>
        <taxon>Fungi</taxon>
        <taxon>Dikarya</taxon>
        <taxon>Ascomycota</taxon>
        <taxon>Taphrinomycotina</taxon>
        <taxon>Taphrinomycetes</taxon>
        <taxon>Taphrinales</taxon>
        <taxon>Protomycetaceae</taxon>
        <taxon>Protomyces</taxon>
    </lineage>
</organism>
<dbReference type="EMBL" id="MCFI01000027">
    <property type="protein sequence ID" value="ORY75072.1"/>
    <property type="molecule type" value="Genomic_DNA"/>
</dbReference>
<comment type="caution">
    <text evidence="2">The sequence shown here is derived from an EMBL/GenBank/DDBJ whole genome shotgun (WGS) entry which is preliminary data.</text>
</comment>
<evidence type="ECO:0000313" key="2">
    <source>
        <dbReference type="EMBL" id="ORY75072.1"/>
    </source>
</evidence>
<dbReference type="Proteomes" id="UP000193685">
    <property type="component" value="Unassembled WGS sequence"/>
</dbReference>
<keyword evidence="3" id="KW-1185">Reference proteome</keyword>
<name>A0A1Y2EU27_PROLT</name>
<sequence>MQVHARSKISPAHKRTDASTNSTTTKVVDIISRPDQPFSPACSAALRSLMDYVPELNGPLPVQIQGLCGPHDLRGAEHIMAVASSWFALLVVHYVWNFFFESAEQGNRRLCTMPTYHLYKPQHQRANETCQQLCTLSIQQHRDALFTSEPDECLILNINKGNVSGQNHHDTFDWLYWGPIAYTETVNLSADLQLTTCMCHVQLTAQRQILSKESMPEPASSSFYSEFPFDCSFQGVSKRLLFEGWQDLTPIAITDDSKPQLEDCKTKTPTSQFTASEDMWVVLYSLTGSEQPKS</sequence>